<dbReference type="OrthoDB" id="3738385at2"/>
<name>A0A3P1WJH6_9ACTN</name>
<organism evidence="1 2">
    <name type="scientific">Arachnia propionica</name>
    <dbReference type="NCBI Taxonomy" id="1750"/>
    <lineage>
        <taxon>Bacteria</taxon>
        <taxon>Bacillati</taxon>
        <taxon>Actinomycetota</taxon>
        <taxon>Actinomycetes</taxon>
        <taxon>Propionibacteriales</taxon>
        <taxon>Propionibacteriaceae</taxon>
        <taxon>Arachnia</taxon>
    </lineage>
</organism>
<comment type="caution">
    <text evidence="1">The sequence shown here is derived from an EMBL/GenBank/DDBJ whole genome shotgun (WGS) entry which is preliminary data.</text>
</comment>
<accession>A0A3P1WJH6</accession>
<dbReference type="EMBL" id="RQYT01000103">
    <property type="protein sequence ID" value="RRD46779.1"/>
    <property type="molecule type" value="Genomic_DNA"/>
</dbReference>
<dbReference type="AlphaFoldDB" id="A0A3P1WJH6"/>
<evidence type="ECO:0000313" key="1">
    <source>
        <dbReference type="EMBL" id="RRD46779.1"/>
    </source>
</evidence>
<proteinExistence type="predicted"/>
<protein>
    <submittedName>
        <fullName evidence="1">Uncharacterized protein</fullName>
    </submittedName>
</protein>
<reference evidence="1 2" key="1">
    <citation type="submission" date="2018-11" db="EMBL/GenBank/DDBJ databases">
        <title>Genomes From Bacteria Associated with the Canine Oral Cavity: a Test Case for Automated Genome-Based Taxonomic Assignment.</title>
        <authorList>
            <person name="Coil D.A."/>
            <person name="Jospin G."/>
            <person name="Darling A.E."/>
            <person name="Wallis C."/>
            <person name="Davis I.J."/>
            <person name="Harris S."/>
            <person name="Eisen J.A."/>
            <person name="Holcombe L.J."/>
            <person name="O'Flynn C."/>
        </authorList>
    </citation>
    <scope>NUCLEOTIDE SEQUENCE [LARGE SCALE GENOMIC DNA]</scope>
    <source>
        <strain evidence="1 2">OH2822_COT-296</strain>
    </source>
</reference>
<gene>
    <name evidence="1" type="ORF">EII35_15430</name>
</gene>
<dbReference type="Proteomes" id="UP000280935">
    <property type="component" value="Unassembled WGS sequence"/>
</dbReference>
<dbReference type="RefSeq" id="WP_125229336.1">
    <property type="nucleotide sequence ID" value="NZ_RQYT01000103.1"/>
</dbReference>
<evidence type="ECO:0000313" key="2">
    <source>
        <dbReference type="Proteomes" id="UP000280935"/>
    </source>
</evidence>
<sequence length="156" mass="18179">MDDVLRHISFETVRTWIERLVGLPAPVRWDDIPGLAAEFGWESTNIESRYRYEVEEEAQVVLVSGNGETGKLYNVNFDLVRNWEGNLLGDVAVADFFPRFVEAFSGVWGEPWSVMTDVDMIKFIWKFHEQGYAELTVWSDCVTCRFVTSDRTEERW</sequence>